<keyword evidence="4" id="KW-0472">Membrane</keyword>
<evidence type="ECO:0000256" key="3">
    <source>
        <dbReference type="ARBA" id="ARBA00022927"/>
    </source>
</evidence>
<feature type="domain" description="Clathrin adaptor alpha-adaptin appendage C-terminal subdomain" evidence="8">
    <location>
        <begin position="833"/>
        <end position="959"/>
    </location>
</feature>
<dbReference type="RefSeq" id="XP_020048677.1">
    <property type="nucleotide sequence ID" value="XM_020190345.1"/>
</dbReference>
<evidence type="ECO:0000259" key="7">
    <source>
        <dbReference type="Pfam" id="PF01602"/>
    </source>
</evidence>
<accession>A0A1D2VL74</accession>
<evidence type="ECO:0000259" key="8">
    <source>
        <dbReference type="Pfam" id="PF02296"/>
    </source>
</evidence>
<gene>
    <name evidence="9" type="ORF">ASCRUDRAFT_32290</name>
</gene>
<protein>
    <submittedName>
        <fullName evidence="9">Adaptor protein complex AP-2 alpha subunit</fullName>
    </submittedName>
</protein>
<comment type="subcellular location">
    <subcellularLocation>
        <location evidence="1">Endomembrane system</location>
        <topology evidence="1">Peripheral membrane protein</topology>
    </subcellularLocation>
</comment>
<dbReference type="GO" id="GO:0030122">
    <property type="term" value="C:AP-2 adaptor complex"/>
    <property type="evidence" value="ECO:0007669"/>
    <property type="project" value="EnsemblFungi"/>
</dbReference>
<dbReference type="InParanoid" id="A0A1D2VL74"/>
<feature type="binding site" evidence="5">
    <location>
        <position position="41"/>
    </location>
    <ligand>
        <name>a 1,2-diacyl-sn-glycero-3-phospho-(1D-myo-inositol-3,4,5-trisphosphate)</name>
        <dbReference type="ChEBI" id="CHEBI:57836"/>
    </ligand>
</feature>
<dbReference type="InterPro" id="IPR003164">
    <property type="entry name" value="Clathrin_a-adaptin_app_sub_C"/>
</dbReference>
<feature type="compositionally biased region" description="Acidic residues" evidence="6">
    <location>
        <begin position="678"/>
        <end position="689"/>
    </location>
</feature>
<feature type="domain" description="Clathrin/coatomer adaptor adaptin-like N-terminal" evidence="7">
    <location>
        <begin position="19"/>
        <end position="582"/>
    </location>
</feature>
<dbReference type="InterPro" id="IPR016024">
    <property type="entry name" value="ARM-type_fold"/>
</dbReference>
<name>A0A1D2VL74_9ASCO</name>
<dbReference type="InterPro" id="IPR002553">
    <property type="entry name" value="Clathrin/coatomer_adapt-like_N"/>
</dbReference>
<keyword evidence="3" id="KW-0653">Protein transport</keyword>
<dbReference type="FunCoup" id="A0A1D2VL74">
    <property type="interactions" value="861"/>
</dbReference>
<dbReference type="SUPFAM" id="SSF48371">
    <property type="entry name" value="ARM repeat"/>
    <property type="match status" value="1"/>
</dbReference>
<keyword evidence="10" id="KW-1185">Reference proteome</keyword>
<dbReference type="Pfam" id="PF02296">
    <property type="entry name" value="Alpha_adaptin_C"/>
    <property type="match status" value="1"/>
</dbReference>
<evidence type="ECO:0000256" key="2">
    <source>
        <dbReference type="ARBA" id="ARBA00022448"/>
    </source>
</evidence>
<dbReference type="InterPro" id="IPR017104">
    <property type="entry name" value="AP2_complex_asu"/>
</dbReference>
<dbReference type="Gene3D" id="3.30.310.10">
    <property type="entry name" value="TATA-Binding Protein"/>
    <property type="match status" value="1"/>
</dbReference>
<dbReference type="GO" id="GO:0035615">
    <property type="term" value="F:clathrin adaptor activity"/>
    <property type="evidence" value="ECO:0007669"/>
    <property type="project" value="InterPro"/>
</dbReference>
<reference evidence="10" key="1">
    <citation type="submission" date="2016-05" db="EMBL/GenBank/DDBJ databases">
        <title>Comparative genomics of biotechnologically important yeasts.</title>
        <authorList>
            <consortium name="DOE Joint Genome Institute"/>
            <person name="Riley R."/>
            <person name="Haridas S."/>
            <person name="Wolfe K.H."/>
            <person name="Lopes M.R."/>
            <person name="Hittinger C.T."/>
            <person name="Goker M."/>
            <person name="Salamov A."/>
            <person name="Wisecaver J."/>
            <person name="Long T.M."/>
            <person name="Aerts A.L."/>
            <person name="Barry K."/>
            <person name="Choi C."/>
            <person name="Clum A."/>
            <person name="Coughlan A.Y."/>
            <person name="Deshpande S."/>
            <person name="Douglass A.P."/>
            <person name="Hanson S.J."/>
            <person name="Klenk H.-P."/>
            <person name="Labutti K."/>
            <person name="Lapidus A."/>
            <person name="Lindquist E."/>
            <person name="Lipzen A."/>
            <person name="Meier-Kolthoff J.P."/>
            <person name="Ohm R.A."/>
            <person name="Otillar R.P."/>
            <person name="Pangilinan J."/>
            <person name="Peng Y."/>
            <person name="Rokas A."/>
            <person name="Rosa C.A."/>
            <person name="Scheuner C."/>
            <person name="Sibirny A.A."/>
            <person name="Slot J.C."/>
            <person name="Stielow J.B."/>
            <person name="Sun H."/>
            <person name="Kurtzman C.P."/>
            <person name="Blackwell M."/>
            <person name="Grigoriev I.V."/>
            <person name="Jeffries T.W."/>
        </authorList>
    </citation>
    <scope>NUCLEOTIDE SEQUENCE [LARGE SCALE GENOMIC DNA]</scope>
    <source>
        <strain evidence="10">DSM 1968</strain>
    </source>
</reference>
<evidence type="ECO:0000256" key="5">
    <source>
        <dbReference type="PIRSR" id="PIRSR037091-1"/>
    </source>
</evidence>
<feature type="compositionally biased region" description="Low complexity" evidence="6">
    <location>
        <begin position="654"/>
        <end position="671"/>
    </location>
</feature>
<dbReference type="GO" id="GO:0005935">
    <property type="term" value="C:cellular bud neck"/>
    <property type="evidence" value="ECO:0007669"/>
    <property type="project" value="EnsemblFungi"/>
</dbReference>
<dbReference type="PANTHER" id="PTHR22780">
    <property type="entry name" value="ADAPTIN, ALPHA/GAMMA/EPSILON"/>
    <property type="match status" value="1"/>
</dbReference>
<dbReference type="Gene3D" id="2.60.40.1230">
    <property type="match status" value="1"/>
</dbReference>
<feature type="binding site" evidence="5">
    <location>
        <begin position="45"/>
        <end position="49"/>
    </location>
    <ligand>
        <name>a 1,2-diacyl-sn-glycero-3-phospho-(1D-myo-inositol-3,4,5-trisphosphate)</name>
        <dbReference type="ChEBI" id="CHEBI:57836"/>
    </ligand>
</feature>
<dbReference type="SUPFAM" id="SSF49348">
    <property type="entry name" value="Clathrin adaptor appendage domain"/>
    <property type="match status" value="1"/>
</dbReference>
<feature type="compositionally biased region" description="Low complexity" evidence="6">
    <location>
        <begin position="633"/>
        <end position="642"/>
    </location>
</feature>
<dbReference type="SUPFAM" id="SSF55711">
    <property type="entry name" value="Subdomain of clathrin and coatomer appendage domain"/>
    <property type="match status" value="1"/>
</dbReference>
<dbReference type="STRING" id="1344418.A0A1D2VL74"/>
<dbReference type="InterPro" id="IPR050840">
    <property type="entry name" value="Adaptor_Complx_Large_Subunit"/>
</dbReference>
<dbReference type="OrthoDB" id="28053at2759"/>
<dbReference type="AlphaFoldDB" id="A0A1D2VL74"/>
<feature type="non-terminal residue" evidence="9">
    <location>
        <position position="1"/>
    </location>
</feature>
<dbReference type="EMBL" id="KV454477">
    <property type="protein sequence ID" value="ODV62370.1"/>
    <property type="molecule type" value="Genomic_DNA"/>
</dbReference>
<sequence length="967" mass="108355">GLTQFISDLRNAKAFDDQDRRINSELVNIQKQFAAGHLTGYQRKKYVCKLLYIYLMGHKINFGYMESIQLLPSKIYSEKEIGYMAISLFLNKHNELLSLIVNSIKNDLSISNNDFNCLALQCIATLGEENWSDLLSDDVFQLLRSPTNPSLVRKKAALALLKLLKAQPNILIDRQGWIPRIVACIDDQDIGFVTSIASLVSFIASKFPDSVRMCVPAVARRLSKLVIENQCAVAYRYYDIPNPWLVVKLLDLVKNLISDGSVSDIDAVSIKTLKNVVAKAIEKGTMTYNTQQSMNAQSAILFSAVSLAAHLDPSPDALSSAIDALGSLVSSAETNTRYLALDSLTKITVVGGFPAQSSIKRHSELVLKSLKDKDISVRRKALELLYAICDTDNVEKVVGELLKFLSTADYALRSEISVKIAVLAEKFSTDPHWYVNTCLKLISIAGSQVPEEVWERITQIIINNETLQSISCKSIIRFIKQANCPDALIKIGAYVLGEYGHLILNSPTYSPREQFAVLSNKYYYVNLITRSMLLTAFFKMFKNYQSLDRVLKFDILKIFKNELVSIDSEIQQRAFEYLKIIEIGNKDGGNFHLLNVLCEEAPPFPERVSPLLSRLGGNFEIFEKNKKAIRNMTGTSTGSSNSAPPPTSELIQQSTSNSYGSSIGHSNNGSSVQLNPFNEEEDESSDEEINDRNNISNIILTPNWEEGYYRIINFGQGVFFENSLFKILYRTIKDSNEPTSNRISLTYVNKSPIQISALTSEIKLVKTTDPSFIIHALEIPESEVQVNSKTLFEFKVTIRKPIEISESPLLLINFISGGFTQLKLKVPITIINFLKATEIPKEQFFNRWNQIGVLGKEGEDERVFKAKKTYNRIGLRRILNRLGFQEIQGIENTNDNSTSKFVGSSILYSKLKGNFGCLIRLESENISAYDTGYDIDGSKFKITIRVTSPGIAKTIGEVLQKLLEFGA</sequence>
<evidence type="ECO:0000256" key="6">
    <source>
        <dbReference type="SAM" id="MobiDB-lite"/>
    </source>
</evidence>
<dbReference type="PIRSF" id="PIRSF037091">
    <property type="entry name" value="AP2_complex_alpha"/>
    <property type="match status" value="1"/>
</dbReference>
<dbReference type="GO" id="GO:0072583">
    <property type="term" value="P:clathrin-dependent endocytosis"/>
    <property type="evidence" value="ECO:0007669"/>
    <property type="project" value="InterPro"/>
</dbReference>
<dbReference type="InterPro" id="IPR012295">
    <property type="entry name" value="TBP_dom_sf"/>
</dbReference>
<organism evidence="9 10">
    <name type="scientific">Ascoidea rubescens DSM 1968</name>
    <dbReference type="NCBI Taxonomy" id="1344418"/>
    <lineage>
        <taxon>Eukaryota</taxon>
        <taxon>Fungi</taxon>
        <taxon>Dikarya</taxon>
        <taxon>Ascomycota</taxon>
        <taxon>Saccharomycotina</taxon>
        <taxon>Saccharomycetes</taxon>
        <taxon>Ascoideaceae</taxon>
        <taxon>Ascoidea</taxon>
    </lineage>
</organism>
<evidence type="ECO:0000313" key="10">
    <source>
        <dbReference type="Proteomes" id="UP000095038"/>
    </source>
</evidence>
<dbReference type="InterPro" id="IPR013041">
    <property type="entry name" value="Clathrin_app_Ig-like_sf"/>
</dbReference>
<evidence type="ECO:0000313" key="9">
    <source>
        <dbReference type="EMBL" id="ODV62370.1"/>
    </source>
</evidence>
<dbReference type="InterPro" id="IPR009028">
    <property type="entry name" value="Coatomer/calthrin_app_sub_C"/>
</dbReference>
<feature type="region of interest" description="Disordered" evidence="6">
    <location>
        <begin position="632"/>
        <end position="690"/>
    </location>
</feature>
<proteinExistence type="predicted"/>
<keyword evidence="2" id="KW-0813">Transport</keyword>
<dbReference type="Gene3D" id="1.25.10.10">
    <property type="entry name" value="Leucine-rich Repeat Variant"/>
    <property type="match status" value="1"/>
</dbReference>
<dbReference type="InterPro" id="IPR011989">
    <property type="entry name" value="ARM-like"/>
</dbReference>
<dbReference type="Proteomes" id="UP000095038">
    <property type="component" value="Unassembled WGS sequence"/>
</dbReference>
<dbReference type="GeneID" id="30963981"/>
<evidence type="ECO:0000256" key="1">
    <source>
        <dbReference type="ARBA" id="ARBA00004184"/>
    </source>
</evidence>
<evidence type="ECO:0000256" key="4">
    <source>
        <dbReference type="ARBA" id="ARBA00023136"/>
    </source>
</evidence>
<dbReference type="GO" id="GO:0006886">
    <property type="term" value="P:intracellular protein transport"/>
    <property type="evidence" value="ECO:0007669"/>
    <property type="project" value="InterPro"/>
</dbReference>
<dbReference type="Pfam" id="PF01602">
    <property type="entry name" value="Adaptin_N"/>
    <property type="match status" value="1"/>
</dbReference>